<evidence type="ECO:0000313" key="3">
    <source>
        <dbReference type="Proteomes" id="UP000063699"/>
    </source>
</evidence>
<sequence length="113" mass="11553">MARTEITRQTPVRSGAALALAAVDASASPNGMFYKSDGTELVVVKNADASSHTMTVDIPVTVDGQAVTDKTVTVAAGATVIAGPYGPEYRQADGSVYLNFDSATSMTVGVLAI</sequence>
<dbReference type="KEGG" id="kphy:AOZ06_12740"/>
<dbReference type="EMBL" id="CP012752">
    <property type="protein sequence ID" value="ALG07657.1"/>
    <property type="molecule type" value="Genomic_DNA"/>
</dbReference>
<dbReference type="Proteomes" id="UP000063699">
    <property type="component" value="Chromosome"/>
</dbReference>
<dbReference type="AlphaFoldDB" id="A0A0N9HS15"/>
<organism evidence="2 3">
    <name type="scientific">Kibdelosporangium phytohabitans</name>
    <dbReference type="NCBI Taxonomy" id="860235"/>
    <lineage>
        <taxon>Bacteria</taxon>
        <taxon>Bacillati</taxon>
        <taxon>Actinomycetota</taxon>
        <taxon>Actinomycetes</taxon>
        <taxon>Pseudonocardiales</taxon>
        <taxon>Pseudonocardiaceae</taxon>
        <taxon>Kibdelosporangium</taxon>
    </lineage>
</organism>
<dbReference type="OrthoDB" id="3699519at2"/>
<dbReference type="EMBL" id="CP012752">
    <property type="protein sequence ID" value="ALG07713.1"/>
    <property type="molecule type" value="Genomic_DNA"/>
</dbReference>
<evidence type="ECO:0000313" key="2">
    <source>
        <dbReference type="EMBL" id="ALG07713.1"/>
    </source>
</evidence>
<proteinExistence type="predicted"/>
<reference evidence="2 3" key="1">
    <citation type="submission" date="2015-07" db="EMBL/GenBank/DDBJ databases">
        <title>Genome sequencing of Kibdelosporangium phytohabitans.</title>
        <authorList>
            <person name="Qin S."/>
            <person name="Xing K."/>
        </authorList>
    </citation>
    <scope>NUCLEOTIDE SEQUENCE [LARGE SCALE GENOMIC DNA]</scope>
    <source>
        <strain evidence="2 3">KLBMP1111</strain>
    </source>
</reference>
<evidence type="ECO:0000313" key="1">
    <source>
        <dbReference type="EMBL" id="ALG07657.1"/>
    </source>
</evidence>
<keyword evidence="3" id="KW-1185">Reference proteome</keyword>
<dbReference type="STRING" id="860235.AOZ06_12740"/>
<protein>
    <submittedName>
        <fullName evidence="2">Uncharacterized protein</fullName>
    </submittedName>
</protein>
<dbReference type="RefSeq" id="WP_054289623.1">
    <property type="nucleotide sequence ID" value="NZ_CP012752.1"/>
</dbReference>
<accession>A0A0N9HS15</accession>
<gene>
    <name evidence="1" type="ORF">AOZ06_12740</name>
    <name evidence="2" type="ORF">AOZ06_13060</name>
</gene>
<name>A0A0N9HS15_9PSEU</name>
<dbReference type="KEGG" id="kphy:AOZ06_13060"/>